<gene>
    <name evidence="1" type="ORF">BFAG_02002</name>
</gene>
<organism evidence="1 2">
    <name type="scientific">Bacteroides fragilis 3_1_12</name>
    <dbReference type="NCBI Taxonomy" id="457424"/>
    <lineage>
        <taxon>Bacteria</taxon>
        <taxon>Pseudomonadati</taxon>
        <taxon>Bacteroidota</taxon>
        <taxon>Bacteroidia</taxon>
        <taxon>Bacteroidales</taxon>
        <taxon>Bacteroidaceae</taxon>
        <taxon>Bacteroides</taxon>
    </lineage>
</organism>
<dbReference type="EMBL" id="EQ973213">
    <property type="protein sequence ID" value="EFR53307.1"/>
    <property type="molecule type" value="Genomic_DNA"/>
</dbReference>
<accession>A0ABN0BKB6</accession>
<reference evidence="1 2" key="1">
    <citation type="submission" date="2008-12" db="EMBL/GenBank/DDBJ databases">
        <title>Annotation of Bacteroides fragilis strain 3_1_12.</title>
        <authorList>
            <consortium name="The Broad Institute Genome Sequencing Platform"/>
            <person name="Ward D."/>
            <person name="Young S.K."/>
            <person name="Kodira C.D."/>
            <person name="Zeng Q."/>
            <person name="Koehrsen M."/>
            <person name="Alvarado L."/>
            <person name="Berlin A."/>
            <person name="Borenstein D."/>
            <person name="Chen Z."/>
            <person name="Engels R."/>
            <person name="Freedman E."/>
            <person name="Gellesch M."/>
            <person name="Goldberg J."/>
            <person name="Griggs A."/>
            <person name="Gujja S."/>
            <person name="Heiman D."/>
            <person name="Hepburn T."/>
            <person name="Howarth C."/>
            <person name="Jen D."/>
            <person name="Larson L."/>
            <person name="Lewis B."/>
            <person name="Mehta T."/>
            <person name="Park D."/>
            <person name="Pearson M."/>
            <person name="Roberts A."/>
            <person name="Saif S."/>
            <person name="Shea T."/>
            <person name="Shenoy N."/>
            <person name="Sisk P."/>
            <person name="Stolte C."/>
            <person name="Sykes S."/>
            <person name="Walk T."/>
            <person name="White J."/>
            <person name="Yandava C."/>
            <person name="Allen-Vercoe E."/>
            <person name="Strauss J."/>
            <person name="Ambrose C."/>
            <person name="Lander E."/>
            <person name="Nusbaum C."/>
            <person name="Galagan J."/>
            <person name="Birren B."/>
        </authorList>
    </citation>
    <scope>NUCLEOTIDE SEQUENCE [LARGE SCALE GENOMIC DNA]</scope>
    <source>
        <strain evidence="1 2">3_1_12</strain>
    </source>
</reference>
<proteinExistence type="predicted"/>
<keyword evidence="2" id="KW-1185">Reference proteome</keyword>
<sequence length="44" mass="5194">MTLSFLQPLFSYVSLTKKEYKNGKCMNTEKGCEEDRTIKSPYRQ</sequence>
<evidence type="ECO:0000313" key="1">
    <source>
        <dbReference type="EMBL" id="EFR53307.1"/>
    </source>
</evidence>
<evidence type="ECO:0000313" key="2">
    <source>
        <dbReference type="Proteomes" id="UP000005101"/>
    </source>
</evidence>
<name>A0ABN0BKB6_BACFG</name>
<protein>
    <submittedName>
        <fullName evidence="1">Uncharacterized protein</fullName>
    </submittedName>
</protein>
<dbReference type="Proteomes" id="UP000005101">
    <property type="component" value="Unassembled WGS sequence"/>
</dbReference>